<evidence type="ECO:0000259" key="3">
    <source>
        <dbReference type="Pfam" id="PF01557"/>
    </source>
</evidence>
<dbReference type="GO" id="GO:0016829">
    <property type="term" value="F:lyase activity"/>
    <property type="evidence" value="ECO:0007669"/>
    <property type="project" value="UniProtKB-KW"/>
</dbReference>
<dbReference type="Pfam" id="PF10370">
    <property type="entry name" value="Rv2993c-like_N"/>
    <property type="match status" value="1"/>
</dbReference>
<evidence type="ECO:0000256" key="2">
    <source>
        <dbReference type="ARBA" id="ARBA00022723"/>
    </source>
</evidence>
<evidence type="ECO:0000313" key="6">
    <source>
        <dbReference type="Proteomes" id="UP000198902"/>
    </source>
</evidence>
<dbReference type="GO" id="GO:0019752">
    <property type="term" value="P:carboxylic acid metabolic process"/>
    <property type="evidence" value="ECO:0007669"/>
    <property type="project" value="UniProtKB-ARBA"/>
</dbReference>
<dbReference type="EMBL" id="CSTE01000003">
    <property type="protein sequence ID" value="CQR51954.1"/>
    <property type="molecule type" value="Genomic_DNA"/>
</dbReference>
<reference evidence="6" key="1">
    <citation type="submission" date="2015-03" db="EMBL/GenBank/DDBJ databases">
        <authorList>
            <person name="Urmite Genomes"/>
        </authorList>
    </citation>
    <scope>NUCLEOTIDE SEQUENCE [LARGE SCALE GENOMIC DNA]</scope>
    <source>
        <strain evidence="6">Arc-Hr</strain>
    </source>
</reference>
<name>A0A0D6JUW0_9EURY</name>
<keyword evidence="2" id="KW-0479">Metal-binding</keyword>
<dbReference type="GO" id="GO:0016853">
    <property type="term" value="F:isomerase activity"/>
    <property type="evidence" value="ECO:0007669"/>
    <property type="project" value="UniProtKB-ARBA"/>
</dbReference>
<gene>
    <name evidence="5" type="ORF">BN996_02906</name>
</gene>
<evidence type="ECO:0000313" key="5">
    <source>
        <dbReference type="EMBL" id="CQR51954.1"/>
    </source>
</evidence>
<dbReference type="Gene3D" id="3.90.850.10">
    <property type="entry name" value="Fumarylacetoacetase-like, C-terminal domain"/>
    <property type="match status" value="1"/>
</dbReference>
<dbReference type="Proteomes" id="UP000198902">
    <property type="component" value="Unassembled WGS sequence"/>
</dbReference>
<dbReference type="InterPro" id="IPR011234">
    <property type="entry name" value="Fumarylacetoacetase-like_C"/>
</dbReference>
<dbReference type="AlphaFoldDB" id="A0A0D6JUW0"/>
<dbReference type="GO" id="GO:0046872">
    <property type="term" value="F:metal ion binding"/>
    <property type="evidence" value="ECO:0007669"/>
    <property type="project" value="UniProtKB-KW"/>
</dbReference>
<dbReference type="FunFam" id="3.90.850.10:FF:000002">
    <property type="entry name" value="2-hydroxyhepta-2,4-diene-1,7-dioate isomerase"/>
    <property type="match status" value="1"/>
</dbReference>
<protein>
    <submittedName>
        <fullName evidence="5">Ureidoglycolate lyase</fullName>
    </submittedName>
</protein>
<feature type="domain" description="Rv2993c-like N-terminal" evidence="4">
    <location>
        <begin position="1"/>
        <end position="68"/>
    </location>
</feature>
<sequence>MQLVRYTAGGAPEWGVRRDDDVVPLSGLREDVTVQNLNSPGFLTVVEDAADAAEDQSVPVEDVKLLAPVPRPGKIVCVGLNYHDHAEEQDEEVPERPLLFGKAGTSVTNPGDPIVHPAAIDEVDYEVELGVVIGQTAKNVDAEDAFDYVAGYTAINDVSGRDAQFDDGQFFRGKSYDTFAPMGPTFVPEGDVDPHDLDVACRVNGETKQESNTSEFIFGVDEVVEYISGITTLRPGDVISTGTPGGVGIFRDPPELLEPGDSVDVEIEGIGTLTNPVVAERDE</sequence>
<keyword evidence="6" id="KW-1185">Reference proteome</keyword>
<comment type="similarity">
    <text evidence="1">Belongs to the FAH family.</text>
</comment>
<dbReference type="OrthoDB" id="6242at2157"/>
<organism evidence="5 6">
    <name type="scientific">Haloferax massiliensis</name>
    <dbReference type="NCBI Taxonomy" id="1476858"/>
    <lineage>
        <taxon>Archaea</taxon>
        <taxon>Methanobacteriati</taxon>
        <taxon>Methanobacteriota</taxon>
        <taxon>Stenosarchaea group</taxon>
        <taxon>Halobacteria</taxon>
        <taxon>Halobacteriales</taxon>
        <taxon>Haloferacaceae</taxon>
        <taxon>Haloferax</taxon>
    </lineage>
</organism>
<dbReference type="InterPro" id="IPR051121">
    <property type="entry name" value="FAH"/>
</dbReference>
<proteinExistence type="inferred from homology"/>
<feature type="domain" description="Fumarylacetoacetase-like C-terminal" evidence="3">
    <location>
        <begin position="74"/>
        <end position="278"/>
    </location>
</feature>
<evidence type="ECO:0000256" key="1">
    <source>
        <dbReference type="ARBA" id="ARBA00010211"/>
    </source>
</evidence>
<dbReference type="SUPFAM" id="SSF56529">
    <property type="entry name" value="FAH"/>
    <property type="match status" value="1"/>
</dbReference>
<dbReference type="PANTHER" id="PTHR42796">
    <property type="entry name" value="FUMARYLACETOACETATE HYDROLASE DOMAIN-CONTAINING PROTEIN 2A-RELATED"/>
    <property type="match status" value="1"/>
</dbReference>
<dbReference type="Pfam" id="PF01557">
    <property type="entry name" value="FAA_hydrolase"/>
    <property type="match status" value="1"/>
</dbReference>
<dbReference type="InterPro" id="IPR036663">
    <property type="entry name" value="Fumarylacetoacetase_C_sf"/>
</dbReference>
<accession>A0A0D6JUW0</accession>
<keyword evidence="5" id="KW-0456">Lyase</keyword>
<dbReference type="RefSeq" id="WP_042665834.1">
    <property type="nucleotide sequence ID" value="NZ_CABLRR010000003.1"/>
</dbReference>
<dbReference type="InterPro" id="IPR018833">
    <property type="entry name" value="Rv2993c-like_N"/>
</dbReference>
<evidence type="ECO:0000259" key="4">
    <source>
        <dbReference type="Pfam" id="PF10370"/>
    </source>
</evidence>
<dbReference type="PANTHER" id="PTHR42796:SF4">
    <property type="entry name" value="FUMARYLACETOACETATE HYDROLASE DOMAIN-CONTAINING PROTEIN 2A"/>
    <property type="match status" value="1"/>
</dbReference>